<dbReference type="InterPro" id="IPR019933">
    <property type="entry name" value="DivIVA_domain"/>
</dbReference>
<feature type="region of interest" description="Disordered" evidence="10">
    <location>
        <begin position="1"/>
        <end position="46"/>
    </location>
</feature>
<dbReference type="InterPro" id="IPR007793">
    <property type="entry name" value="DivIVA_fam"/>
</dbReference>
<keyword evidence="4" id="KW-0963">Cytoplasm</keyword>
<reference evidence="11 12" key="1">
    <citation type="submission" date="2020-12" db="EMBL/GenBank/DDBJ databases">
        <title>Complete genome sequence of Mycobacterium heckeshornense JCM 15655T, closely related to a pathogenic non-tuberculous mycobacterial species Mycobacterium xenopi.</title>
        <authorList>
            <person name="Yoshida M."/>
            <person name="Fukano H."/>
            <person name="Asakura T."/>
            <person name="Suzuki M."/>
            <person name="Hoshino Y."/>
        </authorList>
    </citation>
    <scope>NUCLEOTIDE SEQUENCE [LARGE SCALE GENOMIC DNA]</scope>
    <source>
        <strain evidence="11 12">JCM 15655</strain>
    </source>
</reference>
<evidence type="ECO:0000256" key="8">
    <source>
        <dbReference type="ARBA" id="ARBA00023306"/>
    </source>
</evidence>
<evidence type="ECO:0000256" key="4">
    <source>
        <dbReference type="ARBA" id="ARBA00022490"/>
    </source>
</evidence>
<feature type="compositionally biased region" description="Basic residues" evidence="10">
    <location>
        <begin position="1"/>
        <end position="10"/>
    </location>
</feature>
<evidence type="ECO:0000313" key="12">
    <source>
        <dbReference type="Proteomes" id="UP000595446"/>
    </source>
</evidence>
<dbReference type="GO" id="GO:0051301">
    <property type="term" value="P:cell division"/>
    <property type="evidence" value="ECO:0007669"/>
    <property type="project" value="UniProtKB-KW"/>
</dbReference>
<gene>
    <name evidence="11" type="ORF">MHEC_16060</name>
</gene>
<dbReference type="GO" id="GO:0005737">
    <property type="term" value="C:cytoplasm"/>
    <property type="evidence" value="ECO:0007669"/>
    <property type="project" value="UniProtKB-SubCell"/>
</dbReference>
<evidence type="ECO:0000256" key="1">
    <source>
        <dbReference type="ARBA" id="ARBA00004496"/>
    </source>
</evidence>
<dbReference type="PANTHER" id="PTHR35794">
    <property type="entry name" value="CELL DIVISION PROTEIN DIVIVA"/>
    <property type="match status" value="1"/>
</dbReference>
<comment type="subcellular location">
    <subcellularLocation>
        <location evidence="1">Cytoplasm</location>
    </subcellularLocation>
</comment>
<evidence type="ECO:0000256" key="6">
    <source>
        <dbReference type="ARBA" id="ARBA00022960"/>
    </source>
</evidence>
<keyword evidence="8" id="KW-0131">Cell cycle</keyword>
<evidence type="ECO:0000313" key="11">
    <source>
        <dbReference type="EMBL" id="BCO35173.1"/>
    </source>
</evidence>
<dbReference type="EMBL" id="AP024237">
    <property type="protein sequence ID" value="BCO35173.1"/>
    <property type="molecule type" value="Genomic_DNA"/>
</dbReference>
<name>A0A7R7GSC5_9MYCO</name>
<protein>
    <recommendedName>
        <fullName evidence="3">Cell wall synthesis protein Wag31</fullName>
    </recommendedName>
    <alternativeName>
        <fullName evidence="9">Antigen 84</fullName>
    </alternativeName>
</protein>
<dbReference type="NCBIfam" id="TIGR03544">
    <property type="entry name" value="DivI1A_domain"/>
    <property type="match status" value="2"/>
</dbReference>
<proteinExistence type="inferred from homology"/>
<sequence>MSLFGKKMRQSTRGWAHEAPPIEQDRSRWHPELTGLGPLTPDDVRNVAFTKPPLGKRGYNEDQVDAFLDRVEAALRDPAAANMLTPDDVRNVAFTKPPLGKRGYNEDQVDAFLDRVEDTLKRRETRENT</sequence>
<comment type="similarity">
    <text evidence="2">Belongs to the DivIVA family.</text>
</comment>
<dbReference type="Proteomes" id="UP000595446">
    <property type="component" value="Chromosome"/>
</dbReference>
<keyword evidence="6" id="KW-0133">Cell shape</keyword>
<dbReference type="GO" id="GO:0008360">
    <property type="term" value="P:regulation of cell shape"/>
    <property type="evidence" value="ECO:0007669"/>
    <property type="project" value="UniProtKB-KW"/>
</dbReference>
<keyword evidence="5" id="KW-0132">Cell division</keyword>
<evidence type="ECO:0000256" key="2">
    <source>
        <dbReference type="ARBA" id="ARBA00009008"/>
    </source>
</evidence>
<evidence type="ECO:0000256" key="9">
    <source>
        <dbReference type="ARBA" id="ARBA00031737"/>
    </source>
</evidence>
<accession>A0A7R7GSC5</accession>
<evidence type="ECO:0000256" key="10">
    <source>
        <dbReference type="SAM" id="MobiDB-lite"/>
    </source>
</evidence>
<evidence type="ECO:0000256" key="5">
    <source>
        <dbReference type="ARBA" id="ARBA00022618"/>
    </source>
</evidence>
<organism evidence="11 12">
    <name type="scientific">Mycobacterium heckeshornense</name>
    <dbReference type="NCBI Taxonomy" id="110505"/>
    <lineage>
        <taxon>Bacteria</taxon>
        <taxon>Bacillati</taxon>
        <taxon>Actinomycetota</taxon>
        <taxon>Actinomycetes</taxon>
        <taxon>Mycobacteriales</taxon>
        <taxon>Mycobacteriaceae</taxon>
        <taxon>Mycobacterium</taxon>
    </lineage>
</organism>
<keyword evidence="7" id="KW-0175">Coiled coil</keyword>
<dbReference type="PANTHER" id="PTHR35794:SF2">
    <property type="entry name" value="CELL DIVISION PROTEIN DIVIVA"/>
    <property type="match status" value="1"/>
</dbReference>
<dbReference type="AlphaFoldDB" id="A0A7R7GSC5"/>
<evidence type="ECO:0000256" key="3">
    <source>
        <dbReference type="ARBA" id="ARBA00018787"/>
    </source>
</evidence>
<dbReference type="Gene3D" id="6.10.250.660">
    <property type="match status" value="2"/>
</dbReference>
<keyword evidence="12" id="KW-1185">Reference proteome</keyword>
<evidence type="ECO:0000256" key="7">
    <source>
        <dbReference type="ARBA" id="ARBA00023054"/>
    </source>
</evidence>